<dbReference type="InterPro" id="IPR050131">
    <property type="entry name" value="Peptidase_S8_subtilisin-like"/>
</dbReference>
<evidence type="ECO:0000256" key="6">
    <source>
        <dbReference type="RuleBase" id="RU003355"/>
    </source>
</evidence>
<name>A0A165KXM8_EXIGL</name>
<dbReference type="PRINTS" id="PR00723">
    <property type="entry name" value="SUBTILISIN"/>
</dbReference>
<evidence type="ECO:0000256" key="1">
    <source>
        <dbReference type="ARBA" id="ARBA00011073"/>
    </source>
</evidence>
<dbReference type="InParanoid" id="A0A165KXM8"/>
<evidence type="ECO:0000313" key="10">
    <source>
        <dbReference type="EMBL" id="KZV97054.1"/>
    </source>
</evidence>
<accession>A0A165KXM8</accession>
<dbReference type="InterPro" id="IPR022398">
    <property type="entry name" value="Peptidase_S8_His-AS"/>
</dbReference>
<dbReference type="FunFam" id="3.40.50.200:FF:000007">
    <property type="entry name" value="Subtilisin-like serine protease"/>
    <property type="match status" value="1"/>
</dbReference>
<feature type="active site" description="Charge relay system" evidence="5">
    <location>
        <position position="348"/>
    </location>
</feature>
<feature type="signal peptide" evidence="7">
    <location>
        <begin position="1"/>
        <end position="20"/>
    </location>
</feature>
<dbReference type="GO" id="GO:0005615">
    <property type="term" value="C:extracellular space"/>
    <property type="evidence" value="ECO:0007669"/>
    <property type="project" value="TreeGrafter"/>
</dbReference>
<dbReference type="Proteomes" id="UP000077266">
    <property type="component" value="Unassembled WGS sequence"/>
</dbReference>
<dbReference type="PANTHER" id="PTHR43806:SF58">
    <property type="entry name" value="ALKALINE PROTEASE 1-RELATED"/>
    <property type="match status" value="1"/>
</dbReference>
<dbReference type="PROSITE" id="PS00136">
    <property type="entry name" value="SUBTILASE_ASP"/>
    <property type="match status" value="1"/>
</dbReference>
<dbReference type="EMBL" id="KV425935">
    <property type="protein sequence ID" value="KZV97054.1"/>
    <property type="molecule type" value="Genomic_DNA"/>
</dbReference>
<keyword evidence="2 5" id="KW-0645">Protease</keyword>
<reference evidence="10 11" key="1">
    <citation type="journal article" date="2016" name="Mol. Biol. Evol.">
        <title>Comparative Genomics of Early-Diverging Mushroom-Forming Fungi Provides Insights into the Origins of Lignocellulose Decay Capabilities.</title>
        <authorList>
            <person name="Nagy L.G."/>
            <person name="Riley R."/>
            <person name="Tritt A."/>
            <person name="Adam C."/>
            <person name="Daum C."/>
            <person name="Floudas D."/>
            <person name="Sun H."/>
            <person name="Yadav J.S."/>
            <person name="Pangilinan J."/>
            <person name="Larsson K.H."/>
            <person name="Matsuura K."/>
            <person name="Barry K."/>
            <person name="Labutti K."/>
            <person name="Kuo R."/>
            <person name="Ohm R.A."/>
            <person name="Bhattacharya S.S."/>
            <person name="Shirouzu T."/>
            <person name="Yoshinaga Y."/>
            <person name="Martin F.M."/>
            <person name="Grigoriev I.V."/>
            <person name="Hibbett D.S."/>
        </authorList>
    </citation>
    <scope>NUCLEOTIDE SEQUENCE [LARGE SCALE GENOMIC DNA]</scope>
    <source>
        <strain evidence="10 11">HHB12029</strain>
    </source>
</reference>
<dbReference type="InterPro" id="IPR023827">
    <property type="entry name" value="Peptidase_S8_Asp-AS"/>
</dbReference>
<keyword evidence="11" id="KW-1185">Reference proteome</keyword>
<dbReference type="SUPFAM" id="SSF54897">
    <property type="entry name" value="Protease propeptides/inhibitors"/>
    <property type="match status" value="1"/>
</dbReference>
<evidence type="ECO:0000313" key="11">
    <source>
        <dbReference type="Proteomes" id="UP000077266"/>
    </source>
</evidence>
<evidence type="ECO:0000256" key="3">
    <source>
        <dbReference type="ARBA" id="ARBA00022801"/>
    </source>
</evidence>
<dbReference type="GO" id="GO:0004252">
    <property type="term" value="F:serine-type endopeptidase activity"/>
    <property type="evidence" value="ECO:0007669"/>
    <property type="project" value="UniProtKB-UniRule"/>
</dbReference>
<dbReference type="InterPro" id="IPR023828">
    <property type="entry name" value="Peptidase_S8_Ser-AS"/>
</dbReference>
<evidence type="ECO:0000256" key="5">
    <source>
        <dbReference type="PROSITE-ProRule" id="PRU01240"/>
    </source>
</evidence>
<feature type="domain" description="Inhibitor I9" evidence="9">
    <location>
        <begin position="42"/>
        <end position="108"/>
    </location>
</feature>
<dbReference type="InterPro" id="IPR010259">
    <property type="entry name" value="S8pro/Inhibitor_I9"/>
</dbReference>
<feature type="domain" description="Peptidase S8/S53" evidence="8">
    <location>
        <begin position="152"/>
        <end position="377"/>
    </location>
</feature>
<dbReference type="Gene3D" id="3.40.50.200">
    <property type="entry name" value="Peptidase S8/S53 domain"/>
    <property type="match status" value="1"/>
</dbReference>
<evidence type="ECO:0000256" key="7">
    <source>
        <dbReference type="SAM" id="SignalP"/>
    </source>
</evidence>
<dbReference type="OrthoDB" id="19448at2759"/>
<dbReference type="GO" id="GO:0006508">
    <property type="term" value="P:proteolysis"/>
    <property type="evidence" value="ECO:0007669"/>
    <property type="project" value="UniProtKB-KW"/>
</dbReference>
<sequence>MAPLAPFVALSVALFGLAQAASVARPLSITATGNSPTRPNGYIVALKPSSVARRSLRALHSNILQSFTDAQVHYEWPVLNAFAGTFTDAALQALRTSDDVLSIEHDTIGDLDELVTQEDAPWGLQRISHVTKLARTDDTARNFTYTYDTSAGEGVDIYVIDTGVMINHTDFGGRARWGTTFGGYKDEDGYGHGTHVAGTAAGTRWGVAKAANIVAVRTVGDNGNGLVSDTIAAVNWAIEQVTTVTNAPSVITMSLRFDPSDVLDAAVTAAIDAGIHVTVSAGNAARDASSQSPARAPAVTCVGATGINDTIAYFSNVGPLVDIFSPGLNVVSDYPFSTDLTTVMSGTSMSTPHVAGLTAYLVALEGNKSPAEVLARIKELGPDNLISGIPADTVNDLLNNGDGLD</sequence>
<protein>
    <submittedName>
        <fullName evidence="10">Serine protease</fullName>
    </submittedName>
</protein>
<evidence type="ECO:0000256" key="2">
    <source>
        <dbReference type="ARBA" id="ARBA00022670"/>
    </source>
</evidence>
<dbReference type="InterPro" id="IPR000209">
    <property type="entry name" value="Peptidase_S8/S53_dom"/>
</dbReference>
<dbReference type="InterPro" id="IPR037045">
    <property type="entry name" value="S8pro/Inhibitor_I9_sf"/>
</dbReference>
<dbReference type="Pfam" id="PF05922">
    <property type="entry name" value="Inhibitor_I9"/>
    <property type="match status" value="1"/>
</dbReference>
<evidence type="ECO:0000259" key="8">
    <source>
        <dbReference type="Pfam" id="PF00082"/>
    </source>
</evidence>
<dbReference type="PROSITE" id="PS00137">
    <property type="entry name" value="SUBTILASE_HIS"/>
    <property type="match status" value="1"/>
</dbReference>
<dbReference type="CDD" id="cd04077">
    <property type="entry name" value="Peptidases_S8_PCSK9_ProteinaseK_like"/>
    <property type="match status" value="1"/>
</dbReference>
<evidence type="ECO:0000256" key="4">
    <source>
        <dbReference type="ARBA" id="ARBA00022825"/>
    </source>
</evidence>
<dbReference type="PROSITE" id="PS00138">
    <property type="entry name" value="SUBTILASE_SER"/>
    <property type="match status" value="1"/>
</dbReference>
<keyword evidence="3 5" id="KW-0378">Hydrolase</keyword>
<keyword evidence="7" id="KW-0732">Signal</keyword>
<dbReference type="InterPro" id="IPR034193">
    <property type="entry name" value="PCSK9_ProteinaseK-like"/>
</dbReference>
<dbReference type="SUPFAM" id="SSF52743">
    <property type="entry name" value="Subtilisin-like"/>
    <property type="match status" value="1"/>
</dbReference>
<feature type="active site" description="Charge relay system" evidence="5">
    <location>
        <position position="192"/>
    </location>
</feature>
<dbReference type="InterPro" id="IPR015500">
    <property type="entry name" value="Peptidase_S8_subtilisin-rel"/>
</dbReference>
<dbReference type="STRING" id="1314781.A0A165KXM8"/>
<dbReference type="PROSITE" id="PS51892">
    <property type="entry name" value="SUBTILASE"/>
    <property type="match status" value="1"/>
</dbReference>
<gene>
    <name evidence="10" type="ORF">EXIGLDRAFT_670534</name>
</gene>
<dbReference type="Gene3D" id="3.30.70.80">
    <property type="entry name" value="Peptidase S8 propeptide/proteinase inhibitor I9"/>
    <property type="match status" value="1"/>
</dbReference>
<dbReference type="Pfam" id="PF00082">
    <property type="entry name" value="Peptidase_S8"/>
    <property type="match status" value="1"/>
</dbReference>
<proteinExistence type="inferred from homology"/>
<evidence type="ECO:0000259" key="9">
    <source>
        <dbReference type="Pfam" id="PF05922"/>
    </source>
</evidence>
<feature type="active site" description="Charge relay system" evidence="5">
    <location>
        <position position="161"/>
    </location>
</feature>
<keyword evidence="4 5" id="KW-0720">Serine protease</keyword>
<feature type="chain" id="PRO_5007861367" evidence="7">
    <location>
        <begin position="21"/>
        <end position="405"/>
    </location>
</feature>
<dbReference type="AlphaFoldDB" id="A0A165KXM8"/>
<comment type="similarity">
    <text evidence="1 5 6">Belongs to the peptidase S8 family.</text>
</comment>
<organism evidence="10 11">
    <name type="scientific">Exidia glandulosa HHB12029</name>
    <dbReference type="NCBI Taxonomy" id="1314781"/>
    <lineage>
        <taxon>Eukaryota</taxon>
        <taxon>Fungi</taxon>
        <taxon>Dikarya</taxon>
        <taxon>Basidiomycota</taxon>
        <taxon>Agaricomycotina</taxon>
        <taxon>Agaricomycetes</taxon>
        <taxon>Auriculariales</taxon>
        <taxon>Exidiaceae</taxon>
        <taxon>Exidia</taxon>
    </lineage>
</organism>
<dbReference type="InterPro" id="IPR036852">
    <property type="entry name" value="Peptidase_S8/S53_dom_sf"/>
</dbReference>
<dbReference type="PANTHER" id="PTHR43806">
    <property type="entry name" value="PEPTIDASE S8"/>
    <property type="match status" value="1"/>
</dbReference>